<protein>
    <submittedName>
        <fullName evidence="1">Uncharacterized protein</fullName>
    </submittedName>
</protein>
<accession>A0ABM8Q453</accession>
<dbReference type="Gene3D" id="2.30.130.30">
    <property type="entry name" value="Hypothetical protein"/>
    <property type="match status" value="1"/>
</dbReference>
<sequence>MPAGKIVDEADVDTIIISDKDSIWEDTAENSVISKASFFEFLKDKSNATAVKIKNAKRYEKSREISEFGKNLMPPQRFLYLDY</sequence>
<gene>
    <name evidence="1" type="ORF">LMG7974_00522</name>
</gene>
<keyword evidence="2" id="KW-1185">Reference proteome</keyword>
<evidence type="ECO:0000313" key="1">
    <source>
        <dbReference type="EMBL" id="CAD7287642.1"/>
    </source>
</evidence>
<proteinExistence type="predicted"/>
<dbReference type="Proteomes" id="UP000789803">
    <property type="component" value="Unassembled WGS sequence"/>
</dbReference>
<dbReference type="InterPro" id="IPR015947">
    <property type="entry name" value="PUA-like_sf"/>
</dbReference>
<organism evidence="1 2">
    <name type="scientific">Campylobacter majalis</name>
    <dbReference type="NCBI Taxonomy" id="2790656"/>
    <lineage>
        <taxon>Bacteria</taxon>
        <taxon>Pseudomonadati</taxon>
        <taxon>Campylobacterota</taxon>
        <taxon>Epsilonproteobacteria</taxon>
        <taxon>Campylobacterales</taxon>
        <taxon>Campylobacteraceae</taxon>
        <taxon>Campylobacter</taxon>
    </lineage>
</organism>
<reference evidence="1 2" key="1">
    <citation type="submission" date="2020-11" db="EMBL/GenBank/DDBJ databases">
        <authorList>
            <person name="Peeters C."/>
        </authorList>
    </citation>
    <scope>NUCLEOTIDE SEQUENCE [LARGE SCALE GENOMIC DNA]</scope>
    <source>
        <strain evidence="1 2">LMG 7974</strain>
    </source>
</reference>
<dbReference type="RefSeq" id="WP_229932345.1">
    <property type="nucleotide sequence ID" value="NZ_CAJHOF010000004.1"/>
</dbReference>
<comment type="caution">
    <text evidence="1">The sequence shown here is derived from an EMBL/GenBank/DDBJ whole genome shotgun (WGS) entry which is preliminary data.</text>
</comment>
<dbReference type="EMBL" id="CAJHOF010000004">
    <property type="protein sequence ID" value="CAD7287642.1"/>
    <property type="molecule type" value="Genomic_DNA"/>
</dbReference>
<evidence type="ECO:0000313" key="2">
    <source>
        <dbReference type="Proteomes" id="UP000789803"/>
    </source>
</evidence>
<name>A0ABM8Q453_9BACT</name>
<dbReference type="SUPFAM" id="SSF88697">
    <property type="entry name" value="PUA domain-like"/>
    <property type="match status" value="1"/>
</dbReference>